<feature type="domain" description="Peptidase S1" evidence="2">
    <location>
        <begin position="176"/>
        <end position="362"/>
    </location>
</feature>
<dbReference type="SUPFAM" id="SSF50494">
    <property type="entry name" value="Trypsin-like serine proteases"/>
    <property type="match status" value="1"/>
</dbReference>
<dbReference type="InterPro" id="IPR009003">
    <property type="entry name" value="Peptidase_S1_PA"/>
</dbReference>
<feature type="compositionally biased region" description="Pro residues" evidence="1">
    <location>
        <begin position="98"/>
        <end position="109"/>
    </location>
</feature>
<evidence type="ECO:0000313" key="3">
    <source>
        <dbReference type="EMBL" id="GHI14041.1"/>
    </source>
</evidence>
<dbReference type="EMBL" id="BNDV01000008">
    <property type="protein sequence ID" value="GHI14041.1"/>
    <property type="molecule type" value="Genomic_DNA"/>
</dbReference>
<dbReference type="Gene3D" id="2.40.10.10">
    <property type="entry name" value="Trypsin-like serine proteases"/>
    <property type="match status" value="3"/>
</dbReference>
<sequence>MKQSTTETAGEWVGGVFTQVDCAASTPGTSGGPFLIDVDGRPALAGVVGGWKTGGDEPGTVYGSYLDDDAKALYQAATTQNDPPSTSTPSASATPGPSATPAPPTPSRPAPVSSLAAEMEAFWTPERMQLARPDARQAAREALLSPKARALATSPSKEFEGIKEVGTFFYATDDGYRFCAGTVVPSPGKNIVATAAHCFDPDDKATKLVFVPKHNATTPRPYGMFPIAVGQIYMDAAYAAPNGEKAATDLDFAFLKTEPRSDGKNLEDVVGSIPLALNQGFDHPGTQVIGYPYLPDSDKYKPKQNPLTCTTPTKKFTTGNSDGWKGGTFLQVDCKGYVSGTSGGPFLIKMGSGLGLAGVTGGWKTGGHSPDTSYSSYFGDDVKRVYDAAVAGKQPDPRPGSALPPGETWRDYARGIASGYFTGGGNNSRERMDMLVWWKDGEVSLYRGANPEKGYFDRETRVQAPNDTWRDYAVEITAGDFTGDSRSDLVVRWKDGEVSLYPSVDENGFHGEIQILAPNDDWKNYARQMTTGRFSGNARQDDIVIRWKDGEVSQFTDVSERGMGTETQAIAPNDTWVHADEIASGDYTGTDNWDLIIRWSDGELTNYQDFTGNVGASKENQLVAANDTWDHATILSGGDYSDNPWPDDTVVRWTDGEMTLYTDGNGTTIGAEHKIVSAAL</sequence>
<dbReference type="Proteomes" id="UP000660554">
    <property type="component" value="Unassembled WGS sequence"/>
</dbReference>
<keyword evidence="4" id="KW-1185">Reference proteome</keyword>
<protein>
    <recommendedName>
        <fullName evidence="2">Peptidase S1 domain-containing protein</fullName>
    </recommendedName>
</protein>
<feature type="compositionally biased region" description="Low complexity" evidence="1">
    <location>
        <begin position="83"/>
        <end position="97"/>
    </location>
</feature>
<dbReference type="InterPro" id="IPR028994">
    <property type="entry name" value="Integrin_alpha_N"/>
</dbReference>
<dbReference type="SUPFAM" id="SSF69318">
    <property type="entry name" value="Integrin alpha N-terminal domain"/>
    <property type="match status" value="1"/>
</dbReference>
<gene>
    <name evidence="3" type="ORF">Scinn_35040</name>
</gene>
<dbReference type="InterPro" id="IPR043504">
    <property type="entry name" value="Peptidase_S1_PA_chymotrypsin"/>
</dbReference>
<reference evidence="4" key="1">
    <citation type="submission" date="2020-09" db="EMBL/GenBank/DDBJ databases">
        <title>Whole genome shotgun sequence of Streptomyces cinnamonensis NBRC 15873.</title>
        <authorList>
            <person name="Komaki H."/>
            <person name="Tamura T."/>
        </authorList>
    </citation>
    <scope>NUCLEOTIDE SEQUENCE [LARGE SCALE GENOMIC DNA]</scope>
    <source>
        <strain evidence="4">NBRC 15873</strain>
    </source>
</reference>
<evidence type="ECO:0000313" key="4">
    <source>
        <dbReference type="Proteomes" id="UP000660554"/>
    </source>
</evidence>
<name>A0ABQ3NMN7_STRVG</name>
<evidence type="ECO:0000256" key="1">
    <source>
        <dbReference type="SAM" id="MobiDB-lite"/>
    </source>
</evidence>
<dbReference type="InterPro" id="IPR001254">
    <property type="entry name" value="Trypsin_dom"/>
</dbReference>
<dbReference type="Pfam" id="PF00089">
    <property type="entry name" value="Trypsin"/>
    <property type="match status" value="1"/>
</dbReference>
<proteinExistence type="predicted"/>
<feature type="region of interest" description="Disordered" evidence="1">
    <location>
        <begin position="73"/>
        <end position="113"/>
    </location>
</feature>
<evidence type="ECO:0000259" key="2">
    <source>
        <dbReference type="Pfam" id="PF00089"/>
    </source>
</evidence>
<organism evidence="3 4">
    <name type="scientific">Streptomyces virginiae</name>
    <name type="common">Streptomyces cinnamonensis</name>
    <dbReference type="NCBI Taxonomy" id="1961"/>
    <lineage>
        <taxon>Bacteria</taxon>
        <taxon>Bacillati</taxon>
        <taxon>Actinomycetota</taxon>
        <taxon>Actinomycetes</taxon>
        <taxon>Kitasatosporales</taxon>
        <taxon>Streptomycetaceae</taxon>
        <taxon>Streptomyces</taxon>
    </lineage>
</organism>
<comment type="caution">
    <text evidence="3">The sequence shown here is derived from an EMBL/GenBank/DDBJ whole genome shotgun (WGS) entry which is preliminary data.</text>
</comment>
<accession>A0ABQ3NMN7</accession>